<dbReference type="EMBL" id="JABCIY010000148">
    <property type="protein sequence ID" value="KAF7192334.1"/>
    <property type="molecule type" value="Genomic_DNA"/>
</dbReference>
<dbReference type="OrthoDB" id="10618226at2759"/>
<evidence type="ECO:0000313" key="1">
    <source>
        <dbReference type="EMBL" id="KAF7192334.1"/>
    </source>
</evidence>
<sequence length="491" mass="55938">MPPQPGHDYFTNLPLETLQDIASYLSTFDKLKFRTLIPKHKEHVLVGVLGKVIENVYVSPTRVSLDCFQHIAESPFFSKCIRRVTYLPVALGEVGHYYPRYTSFEMFKEAQCPARGRREARKQWTLYTELLEEHEPFYVPACEDGPLIEDSVAEVLGNGLSRLPNLECVSITSTVQSEGLNATALWYNYYYAKSRIANGQNAFKIMDEAKRAVGPAETYEQLYAIFQAIEDSQINLRCLKLGEDRIFGRIEVEPRMPLKSIPKSLGYVLRRLRKLTVTCEDGPLESMGKTSPLWRSIVENANAIRDLVLHIGGAGFVEYRDVAKVHDAFLAHGNFPSLEKFELVGCKLCPRLVNTPLLRQFMGRHSDSLKEVVLHGVVLSHTPSETAGTGEYNGLIVIDGIKEFLKWAPTGMEDLQIFEMKLYRIKKYQLWNEQQITEEMMTKMAEKMGLSLMSNGEWDFGQAVGLRAEERCVGLDLANRFHREANRRILE</sequence>
<keyword evidence="2" id="KW-1185">Reference proteome</keyword>
<evidence type="ECO:0000313" key="2">
    <source>
        <dbReference type="Proteomes" id="UP000660729"/>
    </source>
</evidence>
<evidence type="ECO:0008006" key="3">
    <source>
        <dbReference type="Google" id="ProtNLM"/>
    </source>
</evidence>
<name>A0A8H6RJU0_9PEZI</name>
<dbReference type="AlphaFoldDB" id="A0A8H6RJU0"/>
<organism evidence="1 2">
    <name type="scientific">Pseudocercospora fuligena</name>
    <dbReference type="NCBI Taxonomy" id="685502"/>
    <lineage>
        <taxon>Eukaryota</taxon>
        <taxon>Fungi</taxon>
        <taxon>Dikarya</taxon>
        <taxon>Ascomycota</taxon>
        <taxon>Pezizomycotina</taxon>
        <taxon>Dothideomycetes</taxon>
        <taxon>Dothideomycetidae</taxon>
        <taxon>Mycosphaerellales</taxon>
        <taxon>Mycosphaerellaceae</taxon>
        <taxon>Pseudocercospora</taxon>
    </lineage>
</organism>
<accession>A0A8H6RJU0</accession>
<reference evidence="1" key="1">
    <citation type="submission" date="2020-04" db="EMBL/GenBank/DDBJ databases">
        <title>Draft genome resource of the tomato pathogen Pseudocercospora fuligena.</title>
        <authorList>
            <person name="Zaccaron A."/>
        </authorList>
    </citation>
    <scope>NUCLEOTIDE SEQUENCE</scope>
    <source>
        <strain evidence="1">PF001</strain>
    </source>
</reference>
<gene>
    <name evidence="1" type="ORF">HII31_06366</name>
</gene>
<protein>
    <recommendedName>
        <fullName evidence="3">F-box domain-containing protein</fullName>
    </recommendedName>
</protein>
<proteinExistence type="predicted"/>
<dbReference type="Proteomes" id="UP000660729">
    <property type="component" value="Unassembled WGS sequence"/>
</dbReference>
<comment type="caution">
    <text evidence="1">The sequence shown here is derived from an EMBL/GenBank/DDBJ whole genome shotgun (WGS) entry which is preliminary data.</text>
</comment>